<dbReference type="RefSeq" id="WP_260116785.1">
    <property type="nucleotide sequence ID" value="NZ_CP093361.1"/>
</dbReference>
<dbReference type="PROSITE" id="PS50106">
    <property type="entry name" value="PDZ"/>
    <property type="match status" value="1"/>
</dbReference>
<feature type="transmembrane region" description="Helical" evidence="1">
    <location>
        <begin position="179"/>
        <end position="211"/>
    </location>
</feature>
<dbReference type="Gene3D" id="2.30.42.10">
    <property type="match status" value="1"/>
</dbReference>
<dbReference type="SUPFAM" id="SSF50156">
    <property type="entry name" value="PDZ domain-like"/>
    <property type="match status" value="1"/>
</dbReference>
<keyword evidence="1" id="KW-1133">Transmembrane helix</keyword>
<dbReference type="KEGG" id="lbe:MOO44_02065"/>
<feature type="transmembrane region" description="Helical" evidence="1">
    <location>
        <begin position="135"/>
        <end position="158"/>
    </location>
</feature>
<dbReference type="EMBL" id="CP093361">
    <property type="protein sequence ID" value="UQS86983.1"/>
    <property type="molecule type" value="Genomic_DNA"/>
</dbReference>
<name>A0A976X5I1_9LACO</name>
<feature type="transmembrane region" description="Helical" evidence="1">
    <location>
        <begin position="12"/>
        <end position="40"/>
    </location>
</feature>
<keyword evidence="1" id="KW-0812">Transmembrane</keyword>
<dbReference type="AlphaFoldDB" id="A0A976X5I1"/>
<keyword evidence="1" id="KW-0472">Membrane</keyword>
<organism evidence="3 4">
    <name type="scientific">Nicoliella spurrieriana</name>
    <dbReference type="NCBI Taxonomy" id="2925830"/>
    <lineage>
        <taxon>Bacteria</taxon>
        <taxon>Bacillati</taxon>
        <taxon>Bacillota</taxon>
        <taxon>Bacilli</taxon>
        <taxon>Lactobacillales</taxon>
        <taxon>Lactobacillaceae</taxon>
        <taxon>Nicoliella</taxon>
    </lineage>
</organism>
<evidence type="ECO:0000256" key="1">
    <source>
        <dbReference type="SAM" id="Phobius"/>
    </source>
</evidence>
<accession>A0A976X5I1</accession>
<evidence type="ECO:0000313" key="3">
    <source>
        <dbReference type="EMBL" id="UQS86983.1"/>
    </source>
</evidence>
<reference evidence="3" key="1">
    <citation type="journal article" date="2022" name="Int. J. Syst. Evol. Microbiol.">
        <title>Apilactobacillus apisilvae sp. nov., Nicolia spurrieriana gen. nov. sp. nov., Bombilactobacillus folatiphilus sp. nov. and Bombilactobacillus thymidiniphilus sp. nov., four new lactic acid bacterial isolates from stingless bees Tetragonula carbonaria and Austroplebeia australis.</title>
        <authorList>
            <person name="Oliphant S.A."/>
            <person name="Watson-Haigh N.S."/>
            <person name="Sumby K.M."/>
            <person name="Gardner J."/>
            <person name="Groom S."/>
            <person name="Jiranek V."/>
        </authorList>
    </citation>
    <scope>NUCLEOTIDE SEQUENCE</scope>
    <source>
        <strain evidence="3">SGEP1_A5</strain>
    </source>
</reference>
<sequence>MTITWLLVYQLLLLVNLLFIPGVIFSFEIVIISTVIVALLNLNQYAEQFFHFQTLQNYGMWGSAPANFNYVLLASLFLFGLAIMVAKDGGKFNVPIIERNERQVRIAGYPFKSINVIPLFLFIPGDWIHNLFQFWPVFVLNGQSYAFLIAPILFSFRMTIFKQAPRVVFKKLAGRFAKLALFGILLSVASYFFAIVAVPALGSLLVIYWWLLMRAKAHDKAQGDWYSEVINGVRVVGIEPKTPAAKMNLSIGDVILEVNNIAVTNEDEFYQALLTQSTYCRLKVENRQGQLAITETAIFSNAPHELGVVLFKQES</sequence>
<dbReference type="InterPro" id="IPR036034">
    <property type="entry name" value="PDZ_sf"/>
</dbReference>
<dbReference type="SMART" id="SM00228">
    <property type="entry name" value="PDZ"/>
    <property type="match status" value="1"/>
</dbReference>
<dbReference type="Pfam" id="PF13180">
    <property type="entry name" value="PDZ_2"/>
    <property type="match status" value="1"/>
</dbReference>
<evidence type="ECO:0000259" key="2">
    <source>
        <dbReference type="PROSITE" id="PS50106"/>
    </source>
</evidence>
<keyword evidence="4" id="KW-1185">Reference proteome</keyword>
<proteinExistence type="predicted"/>
<dbReference type="Proteomes" id="UP000831181">
    <property type="component" value="Chromosome"/>
</dbReference>
<feature type="transmembrane region" description="Helical" evidence="1">
    <location>
        <begin position="68"/>
        <end position="86"/>
    </location>
</feature>
<evidence type="ECO:0000313" key="4">
    <source>
        <dbReference type="Proteomes" id="UP000831181"/>
    </source>
</evidence>
<gene>
    <name evidence="3" type="ORF">MOO44_02065</name>
</gene>
<dbReference type="InterPro" id="IPR001478">
    <property type="entry name" value="PDZ"/>
</dbReference>
<feature type="domain" description="PDZ" evidence="2">
    <location>
        <begin position="232"/>
        <end position="288"/>
    </location>
</feature>
<protein>
    <submittedName>
        <fullName evidence="3">PDZ domain-containing protein</fullName>
    </submittedName>
</protein>